<proteinExistence type="predicted"/>
<organism evidence="2 3">
    <name type="scientific">Puniceicoccus vermicola</name>
    <dbReference type="NCBI Taxonomy" id="388746"/>
    <lineage>
        <taxon>Bacteria</taxon>
        <taxon>Pseudomonadati</taxon>
        <taxon>Verrucomicrobiota</taxon>
        <taxon>Opitutia</taxon>
        <taxon>Puniceicoccales</taxon>
        <taxon>Puniceicoccaceae</taxon>
        <taxon>Puniceicoccus</taxon>
    </lineage>
</organism>
<evidence type="ECO:0000259" key="1">
    <source>
        <dbReference type="Pfam" id="PF01965"/>
    </source>
</evidence>
<dbReference type="RefSeq" id="WP_185693090.1">
    <property type="nucleotide sequence ID" value="NZ_JACHVA010000089.1"/>
</dbReference>
<dbReference type="CDD" id="cd03135">
    <property type="entry name" value="GATase1_DJ-1"/>
    <property type="match status" value="1"/>
</dbReference>
<sequence length="182" mass="19449">MKKRVLVLMENGFEEIEAISPIDILRRAEAEVVLAATGTDLLVEGKTGVRLQADTFLADCRNEPFDALIVPGGPAAKSLRKNPAVLEVVREFYEKNLLVAAICAAPTVLNEAAILSGKRYTAHFSVAEELQEILPDPVVQDGNLITSRGAGTAVAFGLSIVADLYDEETANEIATSICLPNA</sequence>
<dbReference type="InterPro" id="IPR002818">
    <property type="entry name" value="DJ-1/PfpI"/>
</dbReference>
<dbReference type="GO" id="GO:0005737">
    <property type="term" value="C:cytoplasm"/>
    <property type="evidence" value="ECO:0007669"/>
    <property type="project" value="TreeGrafter"/>
</dbReference>
<dbReference type="NCBIfam" id="TIGR01383">
    <property type="entry name" value="not_thiJ"/>
    <property type="match status" value="1"/>
</dbReference>
<dbReference type="PANTHER" id="PTHR48094:SF12">
    <property type="entry name" value="PARKINSON DISEASE PROTEIN 7 HOMOLOG"/>
    <property type="match status" value="1"/>
</dbReference>
<dbReference type="AlphaFoldDB" id="A0A7X1E4T5"/>
<dbReference type="SUPFAM" id="SSF52317">
    <property type="entry name" value="Class I glutamine amidotransferase-like"/>
    <property type="match status" value="1"/>
</dbReference>
<name>A0A7X1E4T5_9BACT</name>
<gene>
    <name evidence="2" type="ORF">H5P30_11505</name>
</gene>
<dbReference type="InterPro" id="IPR029062">
    <property type="entry name" value="Class_I_gatase-like"/>
</dbReference>
<protein>
    <submittedName>
        <fullName evidence="2">DJ-1/PfpI family protein</fullName>
    </submittedName>
</protein>
<comment type="caution">
    <text evidence="2">The sequence shown here is derived from an EMBL/GenBank/DDBJ whole genome shotgun (WGS) entry which is preliminary data.</text>
</comment>
<accession>A0A7X1E4T5</accession>
<evidence type="ECO:0000313" key="2">
    <source>
        <dbReference type="EMBL" id="MBC2602404.1"/>
    </source>
</evidence>
<reference evidence="2 3" key="1">
    <citation type="submission" date="2020-07" db="EMBL/GenBank/DDBJ databases">
        <authorList>
            <person name="Feng X."/>
        </authorList>
    </citation>
    <scope>NUCLEOTIDE SEQUENCE [LARGE SCALE GENOMIC DNA]</scope>
    <source>
        <strain evidence="2 3">JCM14086</strain>
    </source>
</reference>
<dbReference type="InterPro" id="IPR050325">
    <property type="entry name" value="Prot/Nucl_acid_deglycase"/>
</dbReference>
<dbReference type="Gene3D" id="3.40.50.880">
    <property type="match status" value="1"/>
</dbReference>
<dbReference type="PANTHER" id="PTHR48094">
    <property type="entry name" value="PROTEIN/NUCLEIC ACID DEGLYCASE DJ-1-RELATED"/>
    <property type="match status" value="1"/>
</dbReference>
<dbReference type="InterPro" id="IPR006287">
    <property type="entry name" value="DJ-1"/>
</dbReference>
<evidence type="ECO:0000313" key="3">
    <source>
        <dbReference type="Proteomes" id="UP000525652"/>
    </source>
</evidence>
<dbReference type="EMBL" id="JACHVA010000089">
    <property type="protein sequence ID" value="MBC2602404.1"/>
    <property type="molecule type" value="Genomic_DNA"/>
</dbReference>
<dbReference type="Pfam" id="PF01965">
    <property type="entry name" value="DJ-1_PfpI"/>
    <property type="match status" value="1"/>
</dbReference>
<keyword evidence="3" id="KW-1185">Reference proteome</keyword>
<dbReference type="Proteomes" id="UP000525652">
    <property type="component" value="Unassembled WGS sequence"/>
</dbReference>
<feature type="domain" description="DJ-1/PfpI" evidence="1">
    <location>
        <begin position="3"/>
        <end position="162"/>
    </location>
</feature>